<name>A0ABM1ZBV5_AEDAL</name>
<evidence type="ECO:0000313" key="8">
    <source>
        <dbReference type="EnsemblMetazoa" id="AALFPA23_017004.P24822"/>
    </source>
</evidence>
<protein>
    <recommendedName>
        <fullName evidence="7">THAP-type domain-containing protein</fullName>
    </recommendedName>
</protein>
<evidence type="ECO:0000256" key="3">
    <source>
        <dbReference type="ARBA" id="ARBA00022833"/>
    </source>
</evidence>
<feature type="compositionally biased region" description="Basic and acidic residues" evidence="6">
    <location>
        <begin position="291"/>
        <end position="301"/>
    </location>
</feature>
<evidence type="ECO:0000256" key="1">
    <source>
        <dbReference type="ARBA" id="ARBA00022723"/>
    </source>
</evidence>
<dbReference type="RefSeq" id="XP_062712280.1">
    <property type="nucleotide sequence ID" value="XM_062856296.1"/>
</dbReference>
<proteinExistence type="predicted"/>
<dbReference type="InterPro" id="IPR004875">
    <property type="entry name" value="DDE_SF_endonuclease_dom"/>
</dbReference>
<feature type="region of interest" description="Disordered" evidence="6">
    <location>
        <begin position="272"/>
        <end position="325"/>
    </location>
</feature>
<dbReference type="Pfam" id="PF03184">
    <property type="entry name" value="DDE_1"/>
    <property type="match status" value="1"/>
</dbReference>
<dbReference type="SMART" id="SM00692">
    <property type="entry name" value="DM3"/>
    <property type="match status" value="1"/>
</dbReference>
<dbReference type="Pfam" id="PF05225">
    <property type="entry name" value="HTH_psq"/>
    <property type="match status" value="1"/>
</dbReference>
<evidence type="ECO:0000313" key="9">
    <source>
        <dbReference type="Proteomes" id="UP000069940"/>
    </source>
</evidence>
<keyword evidence="4 5" id="KW-0238">DNA-binding</keyword>
<dbReference type="Proteomes" id="UP000069940">
    <property type="component" value="Unassembled WGS sequence"/>
</dbReference>
<evidence type="ECO:0000256" key="6">
    <source>
        <dbReference type="SAM" id="MobiDB-lite"/>
    </source>
</evidence>
<keyword evidence="1" id="KW-0479">Metal-binding</keyword>
<dbReference type="InterPro" id="IPR007889">
    <property type="entry name" value="HTH_Psq"/>
</dbReference>
<feature type="compositionally biased region" description="Acidic residues" evidence="6">
    <location>
        <begin position="51"/>
        <end position="66"/>
    </location>
</feature>
<organism evidence="8 9">
    <name type="scientific">Aedes albopictus</name>
    <name type="common">Asian tiger mosquito</name>
    <name type="synonym">Stegomyia albopicta</name>
    <dbReference type="NCBI Taxonomy" id="7160"/>
    <lineage>
        <taxon>Eukaryota</taxon>
        <taxon>Metazoa</taxon>
        <taxon>Ecdysozoa</taxon>
        <taxon>Arthropoda</taxon>
        <taxon>Hexapoda</taxon>
        <taxon>Insecta</taxon>
        <taxon>Pterygota</taxon>
        <taxon>Neoptera</taxon>
        <taxon>Endopterygota</taxon>
        <taxon>Diptera</taxon>
        <taxon>Nematocera</taxon>
        <taxon>Culicoidea</taxon>
        <taxon>Culicidae</taxon>
        <taxon>Culicinae</taxon>
        <taxon>Aedini</taxon>
        <taxon>Aedes</taxon>
        <taxon>Stegomyia</taxon>
    </lineage>
</organism>
<keyword evidence="9" id="KW-1185">Reference proteome</keyword>
<evidence type="ECO:0000259" key="7">
    <source>
        <dbReference type="PROSITE" id="PS50950"/>
    </source>
</evidence>
<dbReference type="SUPFAM" id="SSF57716">
    <property type="entry name" value="Glucocorticoid receptor-like (DNA-binding domain)"/>
    <property type="match status" value="1"/>
</dbReference>
<keyword evidence="2 5" id="KW-0863">Zinc-finger</keyword>
<evidence type="ECO:0000256" key="5">
    <source>
        <dbReference type="PROSITE-ProRule" id="PRU00309"/>
    </source>
</evidence>
<sequence>MKRKIQTKTVSDNAAVEPVTSSESASEANARRKRKAPVPLKSTSTTSHDSQEDEADLYESDSDPLSDIEPHIAQSALDTSMSDTMPPPCTVPGCENPCPLWTAQFPQNSELRQRWLDAIQAGTGQQLTLEPIPVVCNLHFSDQSLSVGSYREPTIFQSTTSDTFISSCLMCHSFEKSERMFHFNQCLLPGQTLRMIADKHFKLFESTADDSVRDGFFCEGCTVRLDVVHSIWLDVNQGMAQYASLLQKMSREKILPFSEQPRAEQETVVKKELQLEEMESDPVDVDSNDTAEPHLPGKDADLDSSESSAVDDHSDPPRSSQMPTLNLRLKGVTEDIMQSAVSRVLEGGVLRQVATEYGLSHQTLYRYVRKRKSFQEESTLLRPNHVNYNQVFTKKQEADLAEYVIHAINLLYGLSYRCLRKIAFQYAQLKSIQYPSKWDIEQMTGMGWVVGFMKRNPQISKNTPENCGITKSGAPYHSSHIGLSFSALEKTYKICPDIAAGSRLFLMGEATTFKRSQPTYFIHIPVKVFAIANPSGKRIPPIVVFPNTHKPSYKVAPCGILCLASSTGTITQELFREIMRHLCEHTSTSAQSPSLLVCDNHEDWIASPTTIDTSRTSGLHLVTIPRHYSKTIQAQSGSIFSELHSAYKTRSESWLRNNAGQEPTTELVVQWVDEVYSTEFCKVRAEETFRKIGLFPLKRPDDSVAS</sequence>
<keyword evidence="3" id="KW-0862">Zinc</keyword>
<dbReference type="EnsemblMetazoa" id="AALFPA23_017004.R24822">
    <property type="protein sequence ID" value="AALFPA23_017004.P24822"/>
    <property type="gene ID" value="AALFPA23_017004"/>
</dbReference>
<dbReference type="PROSITE" id="PS50950">
    <property type="entry name" value="ZF_THAP"/>
    <property type="match status" value="1"/>
</dbReference>
<feature type="compositionally biased region" description="Acidic residues" evidence="6">
    <location>
        <begin position="275"/>
        <end position="289"/>
    </location>
</feature>
<reference evidence="8" key="2">
    <citation type="submission" date="2025-05" db="UniProtKB">
        <authorList>
            <consortium name="EnsemblMetazoa"/>
        </authorList>
    </citation>
    <scope>IDENTIFICATION</scope>
    <source>
        <strain evidence="8">Foshan</strain>
    </source>
</reference>
<evidence type="ECO:0000256" key="2">
    <source>
        <dbReference type="ARBA" id="ARBA00022771"/>
    </source>
</evidence>
<dbReference type="Pfam" id="PF05485">
    <property type="entry name" value="THAP"/>
    <property type="match status" value="1"/>
</dbReference>
<evidence type="ECO:0000256" key="4">
    <source>
        <dbReference type="ARBA" id="ARBA00023125"/>
    </source>
</evidence>
<accession>A0ABM1ZBV5</accession>
<dbReference type="InterPro" id="IPR006612">
    <property type="entry name" value="THAP_Znf"/>
</dbReference>
<dbReference type="GeneID" id="109426273"/>
<feature type="domain" description="THAP-type" evidence="7">
    <location>
        <begin position="85"/>
        <end position="156"/>
    </location>
</feature>
<reference evidence="9" key="1">
    <citation type="journal article" date="2015" name="Proc. Natl. Acad. Sci. U.S.A.">
        <title>Genome sequence of the Asian Tiger mosquito, Aedes albopictus, reveals insights into its biology, genetics, and evolution.</title>
        <authorList>
            <person name="Chen X.G."/>
            <person name="Jiang X."/>
            <person name="Gu J."/>
            <person name="Xu M."/>
            <person name="Wu Y."/>
            <person name="Deng Y."/>
            <person name="Zhang C."/>
            <person name="Bonizzoni M."/>
            <person name="Dermauw W."/>
            <person name="Vontas J."/>
            <person name="Armbruster P."/>
            <person name="Huang X."/>
            <person name="Yang Y."/>
            <person name="Zhang H."/>
            <person name="He W."/>
            <person name="Peng H."/>
            <person name="Liu Y."/>
            <person name="Wu K."/>
            <person name="Chen J."/>
            <person name="Lirakis M."/>
            <person name="Topalis P."/>
            <person name="Van Leeuwen T."/>
            <person name="Hall A.B."/>
            <person name="Jiang X."/>
            <person name="Thorpe C."/>
            <person name="Mueller R.L."/>
            <person name="Sun C."/>
            <person name="Waterhouse R.M."/>
            <person name="Yan G."/>
            <person name="Tu Z.J."/>
            <person name="Fang X."/>
            <person name="James A.A."/>
        </authorList>
    </citation>
    <scope>NUCLEOTIDE SEQUENCE [LARGE SCALE GENOMIC DNA]</scope>
    <source>
        <strain evidence="9">Foshan</strain>
    </source>
</reference>
<feature type="region of interest" description="Disordered" evidence="6">
    <location>
        <begin position="1"/>
        <end position="67"/>
    </location>
</feature>